<dbReference type="PANTHER" id="PTHR22726:SF24">
    <property type="entry name" value="M48 FAMILY METALLOPEPTIDASE"/>
    <property type="match status" value="1"/>
</dbReference>
<dbReference type="GO" id="GO:0051603">
    <property type="term" value="P:proteolysis involved in protein catabolic process"/>
    <property type="evidence" value="ECO:0007669"/>
    <property type="project" value="TreeGrafter"/>
</dbReference>
<name>A0A1B4VC21_9GAMM</name>
<evidence type="ECO:0000256" key="4">
    <source>
        <dbReference type="ARBA" id="ARBA00022801"/>
    </source>
</evidence>
<dbReference type="KEGG" id="sva:SVA_3850"/>
<dbReference type="GO" id="GO:0004222">
    <property type="term" value="F:metalloendopeptidase activity"/>
    <property type="evidence" value="ECO:0007669"/>
    <property type="project" value="InterPro"/>
</dbReference>
<comment type="cofactor">
    <cofactor evidence="1">
        <name>Zn(2+)</name>
        <dbReference type="ChEBI" id="CHEBI:29105"/>
    </cofactor>
</comment>
<feature type="chain" id="PRO_5008571488" evidence="7">
    <location>
        <begin position="24"/>
        <end position="476"/>
    </location>
</feature>
<feature type="signal peptide" evidence="7">
    <location>
        <begin position="1"/>
        <end position="23"/>
    </location>
</feature>
<organism evidence="9 10">
    <name type="scientific">Sulfurifustis variabilis</name>
    <dbReference type="NCBI Taxonomy" id="1675686"/>
    <lineage>
        <taxon>Bacteria</taxon>
        <taxon>Pseudomonadati</taxon>
        <taxon>Pseudomonadota</taxon>
        <taxon>Gammaproteobacteria</taxon>
        <taxon>Acidiferrobacterales</taxon>
        <taxon>Acidiferrobacteraceae</taxon>
        <taxon>Sulfurifustis</taxon>
    </lineage>
</organism>
<dbReference type="InterPro" id="IPR001915">
    <property type="entry name" value="Peptidase_M48"/>
</dbReference>
<keyword evidence="3" id="KW-0479">Metal-binding</keyword>
<reference evidence="9 10" key="1">
    <citation type="submission" date="2015-08" db="EMBL/GenBank/DDBJ databases">
        <title>Complete genome sequence of Sulfurifustis variabilis.</title>
        <authorList>
            <person name="Miura A."/>
            <person name="Kojima H."/>
            <person name="Fukui M."/>
        </authorList>
    </citation>
    <scope>NUCLEOTIDE SEQUENCE [LARGE SCALE GENOMIC DNA]</scope>
    <source>
        <strain evidence="10">skN76</strain>
    </source>
</reference>
<evidence type="ECO:0000256" key="6">
    <source>
        <dbReference type="ARBA" id="ARBA00023049"/>
    </source>
</evidence>
<dbReference type="RefSeq" id="WP_096462692.1">
    <property type="nucleotide sequence ID" value="NZ_AP014936.1"/>
</dbReference>
<evidence type="ECO:0000256" key="7">
    <source>
        <dbReference type="SAM" id="SignalP"/>
    </source>
</evidence>
<evidence type="ECO:0000313" key="9">
    <source>
        <dbReference type="EMBL" id="BAU50384.1"/>
    </source>
</evidence>
<keyword evidence="10" id="KW-1185">Reference proteome</keyword>
<dbReference type="AlphaFoldDB" id="A0A1B4VC21"/>
<dbReference type="Pfam" id="PF01435">
    <property type="entry name" value="Peptidase_M48"/>
    <property type="match status" value="1"/>
</dbReference>
<keyword evidence="2" id="KW-0645">Protease</keyword>
<dbReference type="EMBL" id="AP014936">
    <property type="protein sequence ID" value="BAU50384.1"/>
    <property type="molecule type" value="Genomic_DNA"/>
</dbReference>
<sequence>MRTLALLVLSVALAGCATNPVSGSPDFVLLSENQEIELGRANDPKIRAQFGLYDDPELQAYVQRVGERLAAQSHRPDLIYRFAVLDSPDVNAFALPGGYIYITRGILAYLQSEAELAAVLGHEIGHVTARHSVKQYSAATAASVAAAIFLRTQAGQDLFNIIGNALISGYGREHELESDRLGAEYLARSGYNPNAMIEVVGVLKNQEEFEKERAKAEGREPRIYHGVFATHPSADTRLQEVVAEARRHAVTDQPRLGRDEYLKHLDGLVFGDSAKSGVRHGASFYHREMNFAVTFPEGWRVENSPSAVTAFDAGRDAVVQMRAEDLNKRGTPRDYMKTRLKLDDMKDEKPVPGIGLPSHSGIARLSTPFGRRDARVAVVFQGNRAFTFFGASKKDLSAHDPVILAVAASLHPLTAEEQRIAEGLRIRVVTAGPRDTFAGLAKRSPVTNYAESVLRLINDRFPDGEPRKGELVKIIE</sequence>
<evidence type="ECO:0000256" key="1">
    <source>
        <dbReference type="ARBA" id="ARBA00001947"/>
    </source>
</evidence>
<dbReference type="PROSITE" id="PS51257">
    <property type="entry name" value="PROKAR_LIPOPROTEIN"/>
    <property type="match status" value="1"/>
</dbReference>
<accession>A0A1B4VC21</accession>
<dbReference type="CDD" id="cd07333">
    <property type="entry name" value="M48C_bepA_like"/>
    <property type="match status" value="1"/>
</dbReference>
<dbReference type="GO" id="GO:0016020">
    <property type="term" value="C:membrane"/>
    <property type="evidence" value="ECO:0007669"/>
    <property type="project" value="TreeGrafter"/>
</dbReference>
<keyword evidence="7" id="KW-0732">Signal</keyword>
<evidence type="ECO:0000256" key="3">
    <source>
        <dbReference type="ARBA" id="ARBA00022723"/>
    </source>
</evidence>
<dbReference type="OrthoDB" id="9810445at2"/>
<dbReference type="Proteomes" id="UP000218899">
    <property type="component" value="Chromosome"/>
</dbReference>
<evidence type="ECO:0000256" key="5">
    <source>
        <dbReference type="ARBA" id="ARBA00022833"/>
    </source>
</evidence>
<feature type="domain" description="Peptidase M48" evidence="8">
    <location>
        <begin position="57"/>
        <end position="243"/>
    </location>
</feature>
<evidence type="ECO:0000313" key="10">
    <source>
        <dbReference type="Proteomes" id="UP000218899"/>
    </source>
</evidence>
<dbReference type="InterPro" id="IPR051156">
    <property type="entry name" value="Mito/Outer_Membr_Metalloprot"/>
</dbReference>
<proteinExistence type="predicted"/>
<evidence type="ECO:0000259" key="8">
    <source>
        <dbReference type="Pfam" id="PF01435"/>
    </source>
</evidence>
<gene>
    <name evidence="9" type="ORF">SVA_3850</name>
</gene>
<keyword evidence="4" id="KW-0378">Hydrolase</keyword>
<dbReference type="PANTHER" id="PTHR22726">
    <property type="entry name" value="METALLOENDOPEPTIDASE OMA1"/>
    <property type="match status" value="1"/>
</dbReference>
<evidence type="ECO:0000256" key="2">
    <source>
        <dbReference type="ARBA" id="ARBA00022670"/>
    </source>
</evidence>
<dbReference type="Gene3D" id="3.30.2010.10">
    <property type="entry name" value="Metalloproteases ('zincins'), catalytic domain"/>
    <property type="match status" value="1"/>
</dbReference>
<keyword evidence="6" id="KW-0482">Metalloprotease</keyword>
<dbReference type="GO" id="GO:0046872">
    <property type="term" value="F:metal ion binding"/>
    <property type="evidence" value="ECO:0007669"/>
    <property type="project" value="UniProtKB-KW"/>
</dbReference>
<keyword evidence="5" id="KW-0862">Zinc</keyword>
<protein>
    <submittedName>
        <fullName evidence="9">Peptidase M48</fullName>
    </submittedName>
</protein>